<protein>
    <submittedName>
        <fullName evidence="5">SMC-Scp complex subunit ScpB</fullName>
    </submittedName>
</protein>
<evidence type="ECO:0000313" key="6">
    <source>
        <dbReference type="Proteomes" id="UP000231530"/>
    </source>
</evidence>
<dbReference type="GO" id="GO:0051301">
    <property type="term" value="P:cell division"/>
    <property type="evidence" value="ECO:0007669"/>
    <property type="project" value="UniProtKB-KW"/>
</dbReference>
<organism evidence="5 6">
    <name type="scientific">Candidatus Magasanikbacteria bacterium CG10_big_fil_rev_8_21_14_0_10_42_10</name>
    <dbReference type="NCBI Taxonomy" id="1974649"/>
    <lineage>
        <taxon>Bacteria</taxon>
        <taxon>Candidatus Magasanikiibacteriota</taxon>
    </lineage>
</organism>
<dbReference type="InterPro" id="IPR036390">
    <property type="entry name" value="WH_DNA-bd_sf"/>
</dbReference>
<dbReference type="PANTHER" id="PTHR34298:SF2">
    <property type="entry name" value="SEGREGATION AND CONDENSATION PROTEIN B"/>
    <property type="match status" value="1"/>
</dbReference>
<sequence>MTLLSTLESILFVASKPLTIVQLAKALDTTKEHIADALETLILKYNHDDSGIHILREIDTVQMATNPAHADVIEGFVKHDVSGELPKAQLETLTVIAYRSPITRADLEQIRGVNCAIILRNLMMRGLVEQYDSSDDILPTYVLTMDALSALGIADTSHLPQYDILSIHDNITYALTGNETEL</sequence>
<keyword evidence="2" id="KW-0132">Cell division</keyword>
<keyword evidence="1" id="KW-0963">Cytoplasm</keyword>
<dbReference type="AlphaFoldDB" id="A0A2H0TWF0"/>
<reference evidence="6" key="1">
    <citation type="submission" date="2017-09" db="EMBL/GenBank/DDBJ databases">
        <title>Depth-based differentiation of microbial function through sediment-hosted aquifers and enrichment of novel symbionts in the deep terrestrial subsurface.</title>
        <authorList>
            <person name="Probst A.J."/>
            <person name="Ladd B."/>
            <person name="Jarett J.K."/>
            <person name="Geller-Mcgrath D.E."/>
            <person name="Sieber C.M.K."/>
            <person name="Emerson J.B."/>
            <person name="Anantharaman K."/>
            <person name="Thomas B.C."/>
            <person name="Malmstrom R."/>
            <person name="Stieglmeier M."/>
            <person name="Klingl A."/>
            <person name="Woyke T."/>
            <person name="Ryan C.M."/>
            <person name="Banfield J.F."/>
        </authorList>
    </citation>
    <scope>NUCLEOTIDE SEQUENCE [LARGE SCALE GENOMIC DNA]</scope>
</reference>
<comment type="caution">
    <text evidence="5">The sequence shown here is derived from an EMBL/GenBank/DDBJ whole genome shotgun (WGS) entry which is preliminary data.</text>
</comment>
<evidence type="ECO:0000313" key="5">
    <source>
        <dbReference type="EMBL" id="PIR76473.1"/>
    </source>
</evidence>
<name>A0A2H0TWF0_9BACT</name>
<dbReference type="Pfam" id="PF04079">
    <property type="entry name" value="SMC_ScpB"/>
    <property type="match status" value="1"/>
</dbReference>
<evidence type="ECO:0000256" key="1">
    <source>
        <dbReference type="ARBA" id="ARBA00022490"/>
    </source>
</evidence>
<dbReference type="PANTHER" id="PTHR34298">
    <property type="entry name" value="SEGREGATION AND CONDENSATION PROTEIN B"/>
    <property type="match status" value="1"/>
</dbReference>
<dbReference type="EMBL" id="PFBY01000024">
    <property type="protein sequence ID" value="PIR76473.1"/>
    <property type="molecule type" value="Genomic_DNA"/>
</dbReference>
<dbReference type="NCBIfam" id="TIGR00281">
    <property type="entry name" value="SMC-Scp complex subunit ScpB"/>
    <property type="match status" value="1"/>
</dbReference>
<dbReference type="Gene3D" id="1.10.10.10">
    <property type="entry name" value="Winged helix-like DNA-binding domain superfamily/Winged helix DNA-binding domain"/>
    <property type="match status" value="2"/>
</dbReference>
<dbReference type="GO" id="GO:0051304">
    <property type="term" value="P:chromosome separation"/>
    <property type="evidence" value="ECO:0007669"/>
    <property type="project" value="InterPro"/>
</dbReference>
<keyword evidence="4" id="KW-0131">Cell cycle</keyword>
<gene>
    <name evidence="5" type="primary">scpB</name>
    <name evidence="5" type="ORF">COU32_01940</name>
</gene>
<dbReference type="SUPFAM" id="SSF46785">
    <property type="entry name" value="Winged helix' DNA-binding domain"/>
    <property type="match status" value="2"/>
</dbReference>
<dbReference type="Proteomes" id="UP000231530">
    <property type="component" value="Unassembled WGS sequence"/>
</dbReference>
<proteinExistence type="predicted"/>
<evidence type="ECO:0000256" key="3">
    <source>
        <dbReference type="ARBA" id="ARBA00022829"/>
    </source>
</evidence>
<dbReference type="InterPro" id="IPR036388">
    <property type="entry name" value="WH-like_DNA-bd_sf"/>
</dbReference>
<keyword evidence="3" id="KW-0159">Chromosome partition</keyword>
<dbReference type="InterPro" id="IPR005234">
    <property type="entry name" value="ScpB_csome_segregation"/>
</dbReference>
<evidence type="ECO:0000256" key="2">
    <source>
        <dbReference type="ARBA" id="ARBA00022618"/>
    </source>
</evidence>
<accession>A0A2H0TWF0</accession>
<evidence type="ECO:0000256" key="4">
    <source>
        <dbReference type="ARBA" id="ARBA00023306"/>
    </source>
</evidence>